<evidence type="ECO:0000256" key="2">
    <source>
        <dbReference type="SAM" id="Phobius"/>
    </source>
</evidence>
<sequence>MDAIHDPAIQPPPPTHQQPPNRPFRMGGFRDAQGAIHYRHEPLPPYTPQAESIELPTYHGHRIPKNPLINQVRDNPNAAAPGRVRDWQKMLCALGLLIGIGIFVGLLMAYQMVWSDTGSDGNLKDPKVDGSFYHRGEWFGEFGWEEQMPGGKLQVRSEDAVRGGLSGMPIMGEDDGEEEGEDDWPRITCSGCPGGVSDPERKKHRWHWWSQKGKVEDGEGPEDHVEPTPIDRPGLTCSSCKGGINDPERKTDDPRESWQDEGGKEDDWR</sequence>
<keyword evidence="4" id="KW-1185">Reference proteome</keyword>
<proteinExistence type="predicted"/>
<dbReference type="Proteomes" id="UP001305779">
    <property type="component" value="Unassembled WGS sequence"/>
</dbReference>
<feature type="compositionally biased region" description="Basic and acidic residues" evidence="1">
    <location>
        <begin position="213"/>
        <end position="226"/>
    </location>
</feature>
<feature type="compositionally biased region" description="Pro residues" evidence="1">
    <location>
        <begin position="9"/>
        <end position="22"/>
    </location>
</feature>
<keyword evidence="2" id="KW-0472">Membrane</keyword>
<feature type="compositionally biased region" description="Basic and acidic residues" evidence="1">
    <location>
        <begin position="246"/>
        <end position="269"/>
    </location>
</feature>
<keyword evidence="2" id="KW-0812">Transmembrane</keyword>
<evidence type="ECO:0000313" key="4">
    <source>
        <dbReference type="Proteomes" id="UP001305779"/>
    </source>
</evidence>
<feature type="region of interest" description="Disordered" evidence="1">
    <location>
        <begin position="1"/>
        <end position="28"/>
    </location>
</feature>
<feature type="transmembrane region" description="Helical" evidence="2">
    <location>
        <begin position="91"/>
        <end position="114"/>
    </location>
</feature>
<comment type="caution">
    <text evidence="3">The sequence shown here is derived from an EMBL/GenBank/DDBJ whole genome shotgun (WGS) entry which is preliminary data.</text>
</comment>
<evidence type="ECO:0000313" key="3">
    <source>
        <dbReference type="EMBL" id="KAK4501189.1"/>
    </source>
</evidence>
<feature type="region of interest" description="Disordered" evidence="1">
    <location>
        <begin position="210"/>
        <end position="269"/>
    </location>
</feature>
<dbReference type="EMBL" id="JAXOVC010000005">
    <property type="protein sequence ID" value="KAK4501189.1"/>
    <property type="molecule type" value="Genomic_DNA"/>
</dbReference>
<evidence type="ECO:0000256" key="1">
    <source>
        <dbReference type="SAM" id="MobiDB-lite"/>
    </source>
</evidence>
<protein>
    <submittedName>
        <fullName evidence="3">Uncharacterized protein</fullName>
    </submittedName>
</protein>
<reference evidence="3 4" key="1">
    <citation type="journal article" date="2023" name="G3 (Bethesda)">
        <title>A chromosome-level genome assembly of Zasmidium syzygii isolated from banana leaves.</title>
        <authorList>
            <person name="van Westerhoven A.C."/>
            <person name="Mehrabi R."/>
            <person name="Talebi R."/>
            <person name="Steentjes M.B.F."/>
            <person name="Corcolon B."/>
            <person name="Chong P.A."/>
            <person name="Kema G.H.J."/>
            <person name="Seidl M.F."/>
        </authorList>
    </citation>
    <scope>NUCLEOTIDE SEQUENCE [LARGE SCALE GENOMIC DNA]</scope>
    <source>
        <strain evidence="3 4">P124</strain>
    </source>
</reference>
<keyword evidence="2" id="KW-1133">Transmembrane helix</keyword>
<name>A0ABR0EI73_ZASCE</name>
<gene>
    <name evidence="3" type="ORF">PRZ48_006996</name>
</gene>
<organism evidence="3 4">
    <name type="scientific">Zasmidium cellare</name>
    <name type="common">Wine cellar mold</name>
    <name type="synonym">Racodium cellare</name>
    <dbReference type="NCBI Taxonomy" id="395010"/>
    <lineage>
        <taxon>Eukaryota</taxon>
        <taxon>Fungi</taxon>
        <taxon>Dikarya</taxon>
        <taxon>Ascomycota</taxon>
        <taxon>Pezizomycotina</taxon>
        <taxon>Dothideomycetes</taxon>
        <taxon>Dothideomycetidae</taxon>
        <taxon>Mycosphaerellales</taxon>
        <taxon>Mycosphaerellaceae</taxon>
        <taxon>Zasmidium</taxon>
    </lineage>
</organism>
<accession>A0ABR0EI73</accession>